<dbReference type="Pfam" id="PF00627">
    <property type="entry name" value="UBA"/>
    <property type="match status" value="1"/>
</dbReference>
<dbReference type="GO" id="GO:0031593">
    <property type="term" value="F:polyubiquitin modification-dependent protein binding"/>
    <property type="evidence" value="ECO:0007669"/>
    <property type="project" value="UniProtKB-UniRule"/>
</dbReference>
<dbReference type="CDD" id="cd14281">
    <property type="entry name" value="UBA2_Rad23_like"/>
    <property type="match status" value="1"/>
</dbReference>
<keyword evidence="1" id="KW-0539">Nucleus</keyword>
<dbReference type="SUPFAM" id="SSF46934">
    <property type="entry name" value="UBA-like"/>
    <property type="match status" value="1"/>
</dbReference>
<dbReference type="InterPro" id="IPR009060">
    <property type="entry name" value="UBA-like_sf"/>
</dbReference>
<keyword evidence="1" id="KW-0227">DNA damage</keyword>
<comment type="similarity">
    <text evidence="1">Belongs to the RAD23 family.</text>
</comment>
<keyword evidence="1" id="KW-0963">Cytoplasm</keyword>
<feature type="region of interest" description="Disordered" evidence="2">
    <location>
        <begin position="52"/>
        <end position="85"/>
    </location>
</feature>
<dbReference type="GO" id="GO:0003684">
    <property type="term" value="F:damaged DNA binding"/>
    <property type="evidence" value="ECO:0007669"/>
    <property type="project" value="UniProtKB-UniRule"/>
</dbReference>
<evidence type="ECO:0000256" key="1">
    <source>
        <dbReference type="RuleBase" id="RU367049"/>
    </source>
</evidence>
<dbReference type="EMBL" id="JAPDFW010000011">
    <property type="protein sequence ID" value="KAJ5080459.1"/>
    <property type="molecule type" value="Genomic_DNA"/>
</dbReference>
<dbReference type="InterPro" id="IPR036353">
    <property type="entry name" value="XPC-bd_sf"/>
</dbReference>
<dbReference type="PANTHER" id="PTHR10621:SF0">
    <property type="entry name" value="UV EXCISION REPAIR PROTEIN RAD23"/>
    <property type="match status" value="1"/>
</dbReference>
<reference evidence="4" key="1">
    <citation type="submission" date="2022-10" db="EMBL/GenBank/DDBJ databases">
        <title>Novel sulphate-reducing endosymbionts in the free-living metamonad Anaeramoeba.</title>
        <authorList>
            <person name="Jerlstrom-Hultqvist J."/>
            <person name="Cepicka I."/>
            <person name="Gallot-Lavallee L."/>
            <person name="Salas-Leiva D."/>
            <person name="Curtis B.A."/>
            <person name="Zahonova K."/>
            <person name="Pipaliya S."/>
            <person name="Dacks J."/>
            <person name="Roger A.J."/>
        </authorList>
    </citation>
    <scope>NUCLEOTIDE SEQUENCE</scope>
    <source>
        <strain evidence="4">BMAN</strain>
    </source>
</reference>
<dbReference type="SUPFAM" id="SSF101238">
    <property type="entry name" value="XPC-binding domain"/>
    <property type="match status" value="1"/>
</dbReference>
<feature type="compositionally biased region" description="Basic and acidic residues" evidence="2">
    <location>
        <begin position="132"/>
        <end position="154"/>
    </location>
</feature>
<proteinExistence type="inferred from homology"/>
<feature type="compositionally biased region" description="Low complexity" evidence="2">
    <location>
        <begin position="59"/>
        <end position="76"/>
    </location>
</feature>
<comment type="caution">
    <text evidence="4">The sequence shown here is derived from an EMBL/GenBank/DDBJ whole genome shotgun (WGS) entry which is preliminary data.</text>
</comment>
<organism evidence="4 5">
    <name type="scientific">Anaeramoeba ignava</name>
    <name type="common">Anaerobic marine amoeba</name>
    <dbReference type="NCBI Taxonomy" id="1746090"/>
    <lineage>
        <taxon>Eukaryota</taxon>
        <taxon>Metamonada</taxon>
        <taxon>Anaeramoebidae</taxon>
        <taxon>Anaeramoeba</taxon>
    </lineage>
</organism>
<name>A0A9Q0RJ48_ANAIG</name>
<keyword evidence="1" id="KW-0234">DNA repair</keyword>
<comment type="subcellular location">
    <subcellularLocation>
        <location evidence="1">Nucleus</location>
    </subcellularLocation>
    <subcellularLocation>
        <location evidence="1">Cytoplasm</location>
    </subcellularLocation>
</comment>
<dbReference type="PRINTS" id="PR01839">
    <property type="entry name" value="RAD23PROTEIN"/>
</dbReference>
<dbReference type="InterPro" id="IPR015360">
    <property type="entry name" value="XPC-bd"/>
</dbReference>
<dbReference type="PROSITE" id="PS50030">
    <property type="entry name" value="UBA"/>
    <property type="match status" value="1"/>
</dbReference>
<gene>
    <name evidence="4" type="ORF">M0811_03944</name>
</gene>
<dbReference type="AlphaFoldDB" id="A0A9Q0RJ48"/>
<keyword evidence="5" id="KW-1185">Reference proteome</keyword>
<sequence>MVVVSLPQFQEFKRRIRENPALLQTVLAQLSQTNPDLVQYIAQHPQEFIQLLSDDGDDGPQFGGDDQDPNQGPQRQHTIQVTQEEKEQIERLVGLGFDRTTVLQAWLACDRNEALAANLLFSWGADEQEQPEPQHHQDPIHPPDDQNDQDHDDKGDQDDDQDMDQDN</sequence>
<dbReference type="InterPro" id="IPR015940">
    <property type="entry name" value="UBA"/>
</dbReference>
<dbReference type="PANTHER" id="PTHR10621">
    <property type="entry name" value="UV EXCISION REPAIR PROTEIN RAD23"/>
    <property type="match status" value="1"/>
</dbReference>
<dbReference type="GO" id="GO:0043130">
    <property type="term" value="F:ubiquitin binding"/>
    <property type="evidence" value="ECO:0007669"/>
    <property type="project" value="UniProtKB-UniRule"/>
</dbReference>
<dbReference type="SMART" id="SM00165">
    <property type="entry name" value="UBA"/>
    <property type="match status" value="1"/>
</dbReference>
<dbReference type="Pfam" id="PF09280">
    <property type="entry name" value="XPC-binding"/>
    <property type="match status" value="1"/>
</dbReference>
<feature type="region of interest" description="Disordered" evidence="2">
    <location>
        <begin position="123"/>
        <end position="167"/>
    </location>
</feature>
<dbReference type="OrthoDB" id="419317at2759"/>
<accession>A0A9Q0RJ48</accession>
<dbReference type="GO" id="GO:0070628">
    <property type="term" value="F:proteasome binding"/>
    <property type="evidence" value="ECO:0007669"/>
    <property type="project" value="TreeGrafter"/>
</dbReference>
<comment type="function">
    <text evidence="1">Multiubiquitin chain receptor involved in modulation of proteasomal degradation. Involved in nucleotide excision repair.</text>
</comment>
<evidence type="ECO:0000313" key="4">
    <source>
        <dbReference type="EMBL" id="KAJ5080459.1"/>
    </source>
</evidence>
<dbReference type="Gene3D" id="1.10.8.10">
    <property type="entry name" value="DNA helicase RuvA subunit, C-terminal domain"/>
    <property type="match status" value="1"/>
</dbReference>
<dbReference type="FunFam" id="1.10.8.10:FF:000002">
    <property type="entry name" value="UV excision repair protein RAD23 homolog"/>
    <property type="match status" value="1"/>
</dbReference>
<feature type="compositionally biased region" description="Acidic residues" evidence="2">
    <location>
        <begin position="155"/>
        <end position="167"/>
    </location>
</feature>
<dbReference type="GO" id="GO:0005654">
    <property type="term" value="C:nucleoplasm"/>
    <property type="evidence" value="ECO:0007669"/>
    <property type="project" value="TreeGrafter"/>
</dbReference>
<evidence type="ECO:0000313" key="5">
    <source>
        <dbReference type="Proteomes" id="UP001149090"/>
    </source>
</evidence>
<feature type="domain" description="UBA" evidence="3">
    <location>
        <begin position="82"/>
        <end position="123"/>
    </location>
</feature>
<dbReference type="GO" id="GO:0006289">
    <property type="term" value="P:nucleotide-excision repair"/>
    <property type="evidence" value="ECO:0007669"/>
    <property type="project" value="UniProtKB-UniRule"/>
</dbReference>
<dbReference type="GO" id="GO:0005829">
    <property type="term" value="C:cytosol"/>
    <property type="evidence" value="ECO:0007669"/>
    <property type="project" value="TreeGrafter"/>
</dbReference>
<dbReference type="Gene3D" id="1.10.10.540">
    <property type="entry name" value="XPC-binding domain"/>
    <property type="match status" value="1"/>
</dbReference>
<protein>
    <recommendedName>
        <fullName evidence="1">UV excision repair protein RAD23</fullName>
    </recommendedName>
</protein>
<evidence type="ECO:0000256" key="2">
    <source>
        <dbReference type="SAM" id="MobiDB-lite"/>
    </source>
</evidence>
<evidence type="ECO:0000259" key="3">
    <source>
        <dbReference type="PROSITE" id="PS50030"/>
    </source>
</evidence>
<dbReference type="Proteomes" id="UP001149090">
    <property type="component" value="Unassembled WGS sequence"/>
</dbReference>
<dbReference type="GO" id="GO:0043161">
    <property type="term" value="P:proteasome-mediated ubiquitin-dependent protein catabolic process"/>
    <property type="evidence" value="ECO:0007669"/>
    <property type="project" value="UniProtKB-UniRule"/>
</dbReference>
<dbReference type="InterPro" id="IPR004806">
    <property type="entry name" value="Rad23"/>
</dbReference>